<feature type="transmembrane region" description="Helical" evidence="7">
    <location>
        <begin position="14"/>
        <end position="38"/>
    </location>
</feature>
<reference evidence="9 10" key="1">
    <citation type="submission" date="2018-08" db="EMBL/GenBank/DDBJ databases">
        <title>Sequencing the genomes of 1000 actinobacteria strains.</title>
        <authorList>
            <person name="Klenk H.-P."/>
        </authorList>
    </citation>
    <scope>NUCLEOTIDE SEQUENCE [LARGE SCALE GENOMIC DNA]</scope>
    <source>
        <strain evidence="9 10">DSM 43927</strain>
    </source>
</reference>
<evidence type="ECO:0000256" key="2">
    <source>
        <dbReference type="ARBA" id="ARBA00022448"/>
    </source>
</evidence>
<dbReference type="AlphaFoldDB" id="A0A3D9SP35"/>
<dbReference type="InterPro" id="IPR036259">
    <property type="entry name" value="MFS_trans_sf"/>
</dbReference>
<feature type="transmembrane region" description="Helical" evidence="7">
    <location>
        <begin position="268"/>
        <end position="289"/>
    </location>
</feature>
<protein>
    <submittedName>
        <fullName evidence="9">DHA2 family multidrug resistance protein-like MFS transporter</fullName>
    </submittedName>
</protein>
<dbReference type="Gene3D" id="1.20.1250.20">
    <property type="entry name" value="MFS general substrate transporter like domains"/>
    <property type="match status" value="1"/>
</dbReference>
<dbReference type="InterPro" id="IPR011701">
    <property type="entry name" value="MFS"/>
</dbReference>
<keyword evidence="2" id="KW-0813">Transport</keyword>
<keyword evidence="6 7" id="KW-0472">Membrane</keyword>
<feature type="transmembrane region" description="Helical" evidence="7">
    <location>
        <begin position="468"/>
        <end position="488"/>
    </location>
</feature>
<feature type="transmembrane region" description="Helical" evidence="7">
    <location>
        <begin position="404"/>
        <end position="424"/>
    </location>
</feature>
<dbReference type="CDD" id="cd17321">
    <property type="entry name" value="MFS_MMR_MDR_like"/>
    <property type="match status" value="1"/>
</dbReference>
<dbReference type="Pfam" id="PF07690">
    <property type="entry name" value="MFS_1"/>
    <property type="match status" value="1"/>
</dbReference>
<keyword evidence="10" id="KW-1185">Reference proteome</keyword>
<feature type="transmembrane region" description="Helical" evidence="7">
    <location>
        <begin position="333"/>
        <end position="354"/>
    </location>
</feature>
<feature type="transmembrane region" description="Helical" evidence="7">
    <location>
        <begin position="360"/>
        <end position="383"/>
    </location>
</feature>
<keyword evidence="5 7" id="KW-1133">Transmembrane helix</keyword>
<dbReference type="Gene3D" id="1.20.1720.10">
    <property type="entry name" value="Multidrug resistance protein D"/>
    <property type="match status" value="1"/>
</dbReference>
<evidence type="ECO:0000256" key="7">
    <source>
        <dbReference type="SAM" id="Phobius"/>
    </source>
</evidence>
<evidence type="ECO:0000256" key="3">
    <source>
        <dbReference type="ARBA" id="ARBA00022475"/>
    </source>
</evidence>
<keyword evidence="3" id="KW-1003">Cell membrane</keyword>
<comment type="caution">
    <text evidence="9">The sequence shown here is derived from an EMBL/GenBank/DDBJ whole genome shotgun (WGS) entry which is preliminary data.</text>
</comment>
<evidence type="ECO:0000256" key="1">
    <source>
        <dbReference type="ARBA" id="ARBA00004651"/>
    </source>
</evidence>
<feature type="transmembrane region" description="Helical" evidence="7">
    <location>
        <begin position="301"/>
        <end position="326"/>
    </location>
</feature>
<organism evidence="9 10">
    <name type="scientific">Thermomonospora umbrina</name>
    <dbReference type="NCBI Taxonomy" id="111806"/>
    <lineage>
        <taxon>Bacteria</taxon>
        <taxon>Bacillati</taxon>
        <taxon>Actinomycetota</taxon>
        <taxon>Actinomycetes</taxon>
        <taxon>Streptosporangiales</taxon>
        <taxon>Thermomonosporaceae</taxon>
        <taxon>Thermomonospora</taxon>
    </lineage>
</organism>
<evidence type="ECO:0000256" key="5">
    <source>
        <dbReference type="ARBA" id="ARBA00022989"/>
    </source>
</evidence>
<dbReference type="PROSITE" id="PS50850">
    <property type="entry name" value="MFS"/>
    <property type="match status" value="1"/>
</dbReference>
<dbReference type="RefSeq" id="WP_116022886.1">
    <property type="nucleotide sequence ID" value="NZ_QTTT01000001.1"/>
</dbReference>
<keyword evidence="4 7" id="KW-0812">Transmembrane</keyword>
<dbReference type="SUPFAM" id="SSF103473">
    <property type="entry name" value="MFS general substrate transporter"/>
    <property type="match status" value="1"/>
</dbReference>
<evidence type="ECO:0000313" key="9">
    <source>
        <dbReference type="EMBL" id="REE97387.1"/>
    </source>
</evidence>
<dbReference type="PANTHER" id="PTHR42718:SF47">
    <property type="entry name" value="METHYL VIOLOGEN RESISTANCE PROTEIN SMVA"/>
    <property type="match status" value="1"/>
</dbReference>
<name>A0A3D9SP35_9ACTN</name>
<feature type="transmembrane region" description="Helical" evidence="7">
    <location>
        <begin position="203"/>
        <end position="224"/>
    </location>
</feature>
<evidence type="ECO:0000256" key="6">
    <source>
        <dbReference type="ARBA" id="ARBA00023136"/>
    </source>
</evidence>
<feature type="transmembrane region" description="Helical" evidence="7">
    <location>
        <begin position="230"/>
        <end position="247"/>
    </location>
</feature>
<accession>A0A3D9SP35</accession>
<feature type="transmembrane region" description="Helical" evidence="7">
    <location>
        <begin position="107"/>
        <end position="128"/>
    </location>
</feature>
<feature type="transmembrane region" description="Helical" evidence="7">
    <location>
        <begin position="82"/>
        <end position="101"/>
    </location>
</feature>
<evidence type="ECO:0000256" key="4">
    <source>
        <dbReference type="ARBA" id="ARBA00022692"/>
    </source>
</evidence>
<dbReference type="PANTHER" id="PTHR42718">
    <property type="entry name" value="MAJOR FACILITATOR SUPERFAMILY MULTIDRUG TRANSPORTER MFSC"/>
    <property type="match status" value="1"/>
</dbReference>
<dbReference type="InterPro" id="IPR020846">
    <property type="entry name" value="MFS_dom"/>
</dbReference>
<evidence type="ECO:0000259" key="8">
    <source>
        <dbReference type="PROSITE" id="PS50850"/>
    </source>
</evidence>
<gene>
    <name evidence="9" type="ORF">DFJ69_2855</name>
</gene>
<feature type="transmembrane region" description="Helical" evidence="7">
    <location>
        <begin position="58"/>
        <end position="75"/>
    </location>
</feature>
<feature type="transmembrane region" description="Helical" evidence="7">
    <location>
        <begin position="140"/>
        <end position="160"/>
    </location>
</feature>
<feature type="transmembrane region" description="Helical" evidence="7">
    <location>
        <begin position="166"/>
        <end position="191"/>
    </location>
</feature>
<comment type="subcellular location">
    <subcellularLocation>
        <location evidence="1">Cell membrane</location>
        <topology evidence="1">Multi-pass membrane protein</topology>
    </subcellularLocation>
</comment>
<feature type="domain" description="Major facilitator superfamily (MFS) profile" evidence="8">
    <location>
        <begin position="16"/>
        <end position="495"/>
    </location>
</feature>
<dbReference type="EMBL" id="QTTT01000001">
    <property type="protein sequence ID" value="REE97387.1"/>
    <property type="molecule type" value="Genomic_DNA"/>
</dbReference>
<evidence type="ECO:0000313" key="10">
    <source>
        <dbReference type="Proteomes" id="UP000256661"/>
    </source>
</evidence>
<dbReference type="GO" id="GO:0005886">
    <property type="term" value="C:plasma membrane"/>
    <property type="evidence" value="ECO:0007669"/>
    <property type="project" value="UniProtKB-SubCell"/>
</dbReference>
<dbReference type="Proteomes" id="UP000256661">
    <property type="component" value="Unassembled WGS sequence"/>
</dbReference>
<dbReference type="InterPro" id="IPR001958">
    <property type="entry name" value="Tet-R_TetA/multi-R_MdtG-like"/>
</dbReference>
<sequence>MGAKPSSRAGWREWAGFAVLALPTVLLGLDVTALYLVVPSLAADLRPTATETLWIMDAYGFLIAGFLITMGTLGDRIGRRRLLMIGMAAFGAASVLAAFAPSALWLIMARALLGVAGATLMPSTLSLIGNMFTDARQRALAIGAWATMFALGMAVGPVIGGVLAAGFWWGAAFLIAVPISVVVLAAAPTLLPEFRTDAGRIDLLSVGLSLAAMLPTIYAIKHVAAHGIDVQALAAAVLGGGSTVAFVRRQLRLKEPLLDMRLFTDRAFSAALTVLLIGLVGFGGMMFLVTQHLQLVEGLSLTAAGLWMGPPALAMLIGGIGAPLIATRIPPGGVMAAALALSLIGYALLAFAGIDSKPSVVAGFSFLYLGLGVIAALGTDIVVGAAPAERSGSAAALSETVQELGIAAGVALLGSLTTAIYRTAADARPGLPRSVAEPYGDSLSGATSVADRLPPGALRHAQDAFTSGLNTAAIAAGIAIAAASVACFRTLRHIRPIGDAGPEAEPIASTRVSGDDR</sequence>
<dbReference type="OrthoDB" id="3218509at2"/>
<dbReference type="PRINTS" id="PR01035">
    <property type="entry name" value="TCRTETA"/>
</dbReference>
<proteinExistence type="predicted"/>
<dbReference type="GO" id="GO:0022857">
    <property type="term" value="F:transmembrane transporter activity"/>
    <property type="evidence" value="ECO:0007669"/>
    <property type="project" value="InterPro"/>
</dbReference>